<evidence type="ECO:0000313" key="2">
    <source>
        <dbReference type="EMBL" id="KAF8911550.1"/>
    </source>
</evidence>
<dbReference type="Proteomes" id="UP000724874">
    <property type="component" value="Unassembled WGS sequence"/>
</dbReference>
<evidence type="ECO:0000313" key="3">
    <source>
        <dbReference type="Proteomes" id="UP000724874"/>
    </source>
</evidence>
<comment type="caution">
    <text evidence="2">The sequence shown here is derived from an EMBL/GenBank/DDBJ whole genome shotgun (WGS) entry which is preliminary data.</text>
</comment>
<dbReference type="EMBL" id="JADNYJ010000004">
    <property type="protein sequence ID" value="KAF8911550.1"/>
    <property type="molecule type" value="Genomic_DNA"/>
</dbReference>
<dbReference type="AlphaFoldDB" id="A0A9P5TTV5"/>
<feature type="region of interest" description="Disordered" evidence="1">
    <location>
        <begin position="1"/>
        <end position="43"/>
    </location>
</feature>
<protein>
    <submittedName>
        <fullName evidence="2">Uncharacterized protein</fullName>
    </submittedName>
</protein>
<reference evidence="2" key="1">
    <citation type="submission" date="2020-11" db="EMBL/GenBank/DDBJ databases">
        <authorList>
            <consortium name="DOE Joint Genome Institute"/>
            <person name="Ahrendt S."/>
            <person name="Riley R."/>
            <person name="Andreopoulos W."/>
            <person name="LaButti K."/>
            <person name="Pangilinan J."/>
            <person name="Ruiz-duenas F.J."/>
            <person name="Barrasa J.M."/>
            <person name="Sanchez-Garcia M."/>
            <person name="Camarero S."/>
            <person name="Miyauchi S."/>
            <person name="Serrano A."/>
            <person name="Linde D."/>
            <person name="Babiker R."/>
            <person name="Drula E."/>
            <person name="Ayuso-Fernandez I."/>
            <person name="Pacheco R."/>
            <person name="Padilla G."/>
            <person name="Ferreira P."/>
            <person name="Barriuso J."/>
            <person name="Kellner H."/>
            <person name="Castanera R."/>
            <person name="Alfaro M."/>
            <person name="Ramirez L."/>
            <person name="Pisabarro A.G."/>
            <person name="Kuo A."/>
            <person name="Tritt A."/>
            <person name="Lipzen A."/>
            <person name="He G."/>
            <person name="Yan M."/>
            <person name="Ng V."/>
            <person name="Cullen D."/>
            <person name="Martin F."/>
            <person name="Rosso M.-N."/>
            <person name="Henrissat B."/>
            <person name="Hibbett D."/>
            <person name="Martinez A.T."/>
            <person name="Grigoriev I.V."/>
        </authorList>
    </citation>
    <scope>NUCLEOTIDE SEQUENCE</scope>
    <source>
        <strain evidence="2">AH 44721</strain>
    </source>
</reference>
<name>A0A9P5TTV5_GYMJU</name>
<accession>A0A9P5TTV5</accession>
<organism evidence="2 3">
    <name type="scientific">Gymnopilus junonius</name>
    <name type="common">Spectacular rustgill mushroom</name>
    <name type="synonym">Gymnopilus spectabilis subsp. junonius</name>
    <dbReference type="NCBI Taxonomy" id="109634"/>
    <lineage>
        <taxon>Eukaryota</taxon>
        <taxon>Fungi</taxon>
        <taxon>Dikarya</taxon>
        <taxon>Basidiomycota</taxon>
        <taxon>Agaricomycotina</taxon>
        <taxon>Agaricomycetes</taxon>
        <taxon>Agaricomycetidae</taxon>
        <taxon>Agaricales</taxon>
        <taxon>Agaricineae</taxon>
        <taxon>Hymenogastraceae</taxon>
        <taxon>Gymnopilus</taxon>
    </lineage>
</organism>
<proteinExistence type="predicted"/>
<evidence type="ECO:0000256" key="1">
    <source>
        <dbReference type="SAM" id="MobiDB-lite"/>
    </source>
</evidence>
<gene>
    <name evidence="2" type="ORF">CPB84DRAFT_929608</name>
</gene>
<sequence>MSHITPPVQLSSPTMPPSPFLVPSTPASQKHKPAQGNYSGKHGHRMIGAEFENKFKDRKRLDKHLAALTVRHLKLLGQATLVKYACAERALLQFLTWYHRSEEKVLVSISVDRNFPLIPLLKLFFGNVAQDGRSSLGMGLTGWTLRTTTDFVRSFLSMLRRHGVQPPTQAQKMSFLIALSFSPTQKLQRLSLARFHPQILSV</sequence>
<keyword evidence="3" id="KW-1185">Reference proteome</keyword>